<dbReference type="PANTHER" id="PTHR15337">
    <property type="entry name" value="ANTERIOR GRADIENT PROTEIN-RELATED"/>
    <property type="match status" value="1"/>
</dbReference>
<organism evidence="3">
    <name type="scientific">Trypanosoma vivax (strain Y486)</name>
    <dbReference type="NCBI Taxonomy" id="1055687"/>
    <lineage>
        <taxon>Eukaryota</taxon>
        <taxon>Discoba</taxon>
        <taxon>Euglenozoa</taxon>
        <taxon>Kinetoplastea</taxon>
        <taxon>Metakinetoplastina</taxon>
        <taxon>Trypanosomatida</taxon>
        <taxon>Trypanosomatidae</taxon>
        <taxon>Trypanosoma</taxon>
        <taxon>Duttonella</taxon>
    </lineage>
</organism>
<accession>G0TYK5</accession>
<protein>
    <submittedName>
        <fullName evidence="3">Uncharacterized protein</fullName>
    </submittedName>
</protein>
<reference evidence="3" key="1">
    <citation type="journal article" date="2012" name="Proc. Natl. Acad. Sci. U.S.A.">
        <title>Antigenic diversity is generated by distinct evolutionary mechanisms in African trypanosome species.</title>
        <authorList>
            <person name="Jackson A.P."/>
            <person name="Berry A."/>
            <person name="Aslett M."/>
            <person name="Allison H.C."/>
            <person name="Burton P."/>
            <person name="Vavrova-Anderson J."/>
            <person name="Brown R."/>
            <person name="Browne H."/>
            <person name="Corton N."/>
            <person name="Hauser H."/>
            <person name="Gamble J."/>
            <person name="Gilderthorp R."/>
            <person name="Marcello L."/>
            <person name="McQuillan J."/>
            <person name="Otto T.D."/>
            <person name="Quail M.A."/>
            <person name="Sanders M.J."/>
            <person name="van Tonder A."/>
            <person name="Ginger M.L."/>
            <person name="Field M.C."/>
            <person name="Barry J.D."/>
            <person name="Hertz-Fowler C."/>
            <person name="Berriman M."/>
        </authorList>
    </citation>
    <scope>NUCLEOTIDE SEQUENCE</scope>
    <source>
        <strain evidence="3">Y486</strain>
    </source>
</reference>
<dbReference type="VEuPathDB" id="TriTrypDB:TvY486_0703860"/>
<gene>
    <name evidence="3" type="ORF">TVY486_0703860</name>
</gene>
<proteinExistence type="predicted"/>
<name>G0TYK5_TRYVY</name>
<feature type="signal peptide" evidence="2">
    <location>
        <begin position="1"/>
        <end position="21"/>
    </location>
</feature>
<keyword evidence="1 2" id="KW-0732">Signal</keyword>
<feature type="chain" id="PRO_5003409791" evidence="2">
    <location>
        <begin position="22"/>
        <end position="258"/>
    </location>
</feature>
<dbReference type="InterPro" id="IPR051099">
    <property type="entry name" value="AGR/TXD"/>
</dbReference>
<sequence length="258" mass="29470">MFHFILFIGLYLSSLIELTSAGRVRRNSGDFNDRGAGYSSGTANDPLTKYLGHLPWLEWRQLIRRVSAARCTVLSRDASQLGTQWNDTTHSDGVGAQLLREARSLYPDRICHLPIFLLFSKNGCSACTELFSKLGSSVEFELLSEYMTLVYAESIKDLRKTGLYPRPSFFSDSHLNHRKHSLFKQNENDIWKAFALQGEYFPRILFIFPHNGTVMPVFNSGLDSDTDHFHFYREVNSLLKSMLAALRVMNKDIDVSEL</sequence>
<evidence type="ECO:0000256" key="2">
    <source>
        <dbReference type="SAM" id="SignalP"/>
    </source>
</evidence>
<evidence type="ECO:0000256" key="1">
    <source>
        <dbReference type="ARBA" id="ARBA00022729"/>
    </source>
</evidence>
<evidence type="ECO:0000313" key="3">
    <source>
        <dbReference type="EMBL" id="CCC49052.1"/>
    </source>
</evidence>
<dbReference type="AlphaFoldDB" id="G0TYK5"/>
<dbReference type="PANTHER" id="PTHR15337:SF11">
    <property type="entry name" value="THIOREDOXIN DOMAIN-CONTAINING PROTEIN"/>
    <property type="match status" value="1"/>
</dbReference>
<dbReference type="EMBL" id="HE573023">
    <property type="protein sequence ID" value="CCC49052.1"/>
    <property type="molecule type" value="Genomic_DNA"/>
</dbReference>
<dbReference type="Gene3D" id="3.40.30.10">
    <property type="entry name" value="Glutaredoxin"/>
    <property type="match status" value="1"/>
</dbReference>